<gene>
    <name evidence="7" type="ORF">PO587_12165</name>
</gene>
<evidence type="ECO:0000313" key="8">
    <source>
        <dbReference type="Proteomes" id="UP001221328"/>
    </source>
</evidence>
<comment type="subcellular location">
    <subcellularLocation>
        <location evidence="1">Cell septum</location>
    </subcellularLocation>
</comment>
<protein>
    <submittedName>
        <fullName evidence="7">SsgA family sporulation/cell division regulator</fullName>
    </submittedName>
</protein>
<dbReference type="EMBL" id="JAQOSK010000004">
    <property type="protein sequence ID" value="MDC2955219.1"/>
    <property type="molecule type" value="Genomic_DNA"/>
</dbReference>
<evidence type="ECO:0000256" key="5">
    <source>
        <dbReference type="ARBA" id="ARBA00023210"/>
    </source>
</evidence>
<evidence type="ECO:0000256" key="1">
    <source>
        <dbReference type="ARBA" id="ARBA00004431"/>
    </source>
</evidence>
<evidence type="ECO:0000256" key="2">
    <source>
        <dbReference type="ARBA" id="ARBA00009323"/>
    </source>
</evidence>
<evidence type="ECO:0000313" key="7">
    <source>
        <dbReference type="EMBL" id="MDC2955219.1"/>
    </source>
</evidence>
<keyword evidence="5" id="KW-0717">Septation</keyword>
<keyword evidence="3" id="KW-0132">Cell division</keyword>
<keyword evidence="4" id="KW-0749">Sporulation</keyword>
<organism evidence="7 8">
    <name type="scientific">Streptomyces gilvifuscus</name>
    <dbReference type="NCBI Taxonomy" id="1550617"/>
    <lineage>
        <taxon>Bacteria</taxon>
        <taxon>Bacillati</taxon>
        <taxon>Actinomycetota</taxon>
        <taxon>Actinomycetes</taxon>
        <taxon>Kitasatosporales</taxon>
        <taxon>Streptomycetaceae</taxon>
        <taxon>Streptomyces</taxon>
    </lineage>
</organism>
<reference evidence="7 8" key="1">
    <citation type="journal article" date="2015" name="Int. J. Syst. Evol. Microbiol.">
        <title>Streptomyces gilvifuscus sp. nov., an actinomycete that produces antibacterial compounds isolated from soil.</title>
        <authorList>
            <person name="Nguyen T.M."/>
            <person name="Kim J."/>
        </authorList>
    </citation>
    <scope>NUCLEOTIDE SEQUENCE [LARGE SCALE GENOMIC DNA]</scope>
    <source>
        <strain evidence="7 8">T113</strain>
    </source>
</reference>
<dbReference type="InterPro" id="IPR006776">
    <property type="entry name" value="SsgB"/>
</dbReference>
<dbReference type="InterPro" id="IPR038658">
    <property type="entry name" value="SsgB_sf"/>
</dbReference>
<evidence type="ECO:0000256" key="6">
    <source>
        <dbReference type="ARBA" id="ARBA00023306"/>
    </source>
</evidence>
<comment type="similarity">
    <text evidence="2">Belongs to the SsgA family.</text>
</comment>
<keyword evidence="8" id="KW-1185">Reference proteome</keyword>
<name>A0ABT5FRU5_9ACTN</name>
<evidence type="ECO:0000256" key="4">
    <source>
        <dbReference type="ARBA" id="ARBA00022969"/>
    </source>
</evidence>
<sequence length="137" mass="14744">MPITLEQPTGAHLLTPDDDELAVPVTLRYTCADPLAVHLVFPAWISLDDEEVTWTFARSLLEEGLGAPAGVGSVHIRPRGPARTYVEFRTPAGVAVVRFDTPALRRFLLRSYEIAEPGGEPLGPALDRGLASMLGGV</sequence>
<comment type="caution">
    <text evidence="7">The sequence shown here is derived from an EMBL/GenBank/DDBJ whole genome shotgun (WGS) entry which is preliminary data.</text>
</comment>
<evidence type="ECO:0000256" key="3">
    <source>
        <dbReference type="ARBA" id="ARBA00022618"/>
    </source>
</evidence>
<dbReference type="RefSeq" id="WP_200701481.1">
    <property type="nucleotide sequence ID" value="NZ_JAQOSK010000004.1"/>
</dbReference>
<proteinExistence type="inferred from homology"/>
<keyword evidence="6" id="KW-0131">Cell cycle</keyword>
<dbReference type="Proteomes" id="UP001221328">
    <property type="component" value="Unassembled WGS sequence"/>
</dbReference>
<dbReference type="Pfam" id="PF04686">
    <property type="entry name" value="SsgA"/>
    <property type="match status" value="1"/>
</dbReference>
<accession>A0ABT5FRU5</accession>
<dbReference type="Gene3D" id="2.30.31.20">
    <property type="entry name" value="Sporulation-specific cell division protein SsgB"/>
    <property type="match status" value="1"/>
</dbReference>